<feature type="transmembrane region" description="Helical" evidence="2">
    <location>
        <begin position="39"/>
        <end position="64"/>
    </location>
</feature>
<feature type="compositionally biased region" description="Polar residues" evidence="1">
    <location>
        <begin position="9"/>
        <end position="20"/>
    </location>
</feature>
<evidence type="ECO:0000313" key="3">
    <source>
        <dbReference type="EMBL" id="QVI61941.1"/>
    </source>
</evidence>
<accession>A0ABX8D3B3</accession>
<gene>
    <name evidence="3" type="ORF">KG103_16160</name>
</gene>
<keyword evidence="4" id="KW-1185">Reference proteome</keyword>
<dbReference type="RefSeq" id="WP_207339514.1">
    <property type="nucleotide sequence ID" value="NZ_CP074405.1"/>
</dbReference>
<keyword evidence="2" id="KW-0472">Membrane</keyword>
<dbReference type="EMBL" id="CP074405">
    <property type="protein sequence ID" value="QVI61941.1"/>
    <property type="molecule type" value="Genomic_DNA"/>
</dbReference>
<feature type="region of interest" description="Disordered" evidence="1">
    <location>
        <begin position="1"/>
        <end position="23"/>
    </location>
</feature>
<reference evidence="3 4" key="1">
    <citation type="submission" date="2021-05" db="EMBL/GenBank/DDBJ databases">
        <title>Novel species in genus Cellulomonas.</title>
        <authorList>
            <person name="Zhang G."/>
        </authorList>
    </citation>
    <scope>NUCLEOTIDE SEQUENCE [LARGE SCALE GENOMIC DNA]</scope>
    <source>
        <strain evidence="4">zg-ZUI222</strain>
    </source>
</reference>
<sequence length="346" mass="34809">MTQDDSHPTSEGPTRGTPSDGTPAWLADRWADDAWRSPVAGGLVALLTLPALAMVLVGLVVLAVEGQATWLLVVAAALVTAALGALGAVQGLRRGHRGVVHRIALLTGVWGVLVVVAGVVVALTMDAPERGGVAVLLVLGGTYTAVLALGLWGAARLMPAPAEPVGAGTAQPDGPDTRPPAAGPAGDATEEELAEWPEWGGEPAADGTDHPATRPGATEGRRATGSPAGRTSADASSLPGRPAAPTGRSTPSTPARTTGPTPARSTSVPTPGRSTPAVRARDEDVVEAVVVEAPEPSPAPPPQRRSVTSGGGTRRDPQPPGPATERIAKQDGDEGPPTQRIPPVVG</sequence>
<feature type="region of interest" description="Disordered" evidence="1">
    <location>
        <begin position="163"/>
        <end position="346"/>
    </location>
</feature>
<evidence type="ECO:0000313" key="4">
    <source>
        <dbReference type="Proteomes" id="UP000677804"/>
    </source>
</evidence>
<evidence type="ECO:0000256" key="1">
    <source>
        <dbReference type="SAM" id="MobiDB-lite"/>
    </source>
</evidence>
<feature type="transmembrane region" description="Helical" evidence="2">
    <location>
        <begin position="70"/>
        <end position="92"/>
    </location>
</feature>
<dbReference type="Proteomes" id="UP000677804">
    <property type="component" value="Chromosome"/>
</dbReference>
<organism evidence="3 4">
    <name type="scientific">Cellulomonas wangleii</name>
    <dbReference type="NCBI Taxonomy" id="2816956"/>
    <lineage>
        <taxon>Bacteria</taxon>
        <taxon>Bacillati</taxon>
        <taxon>Actinomycetota</taxon>
        <taxon>Actinomycetes</taxon>
        <taxon>Micrococcales</taxon>
        <taxon>Cellulomonadaceae</taxon>
        <taxon>Cellulomonas</taxon>
    </lineage>
</organism>
<keyword evidence="2" id="KW-1133">Transmembrane helix</keyword>
<proteinExistence type="predicted"/>
<feature type="transmembrane region" description="Helical" evidence="2">
    <location>
        <begin position="104"/>
        <end position="125"/>
    </location>
</feature>
<name>A0ABX8D3B3_9CELL</name>
<evidence type="ECO:0000256" key="2">
    <source>
        <dbReference type="SAM" id="Phobius"/>
    </source>
</evidence>
<feature type="transmembrane region" description="Helical" evidence="2">
    <location>
        <begin position="131"/>
        <end position="152"/>
    </location>
</feature>
<feature type="compositionally biased region" description="Low complexity" evidence="1">
    <location>
        <begin position="243"/>
        <end position="267"/>
    </location>
</feature>
<protein>
    <submittedName>
        <fullName evidence="3">Uncharacterized protein</fullName>
    </submittedName>
</protein>
<keyword evidence="2" id="KW-0812">Transmembrane</keyword>